<gene>
    <name evidence="1" type="ORF">KS4_26820</name>
</gene>
<dbReference type="NCBIfam" id="TIGR01683">
    <property type="entry name" value="thiS"/>
    <property type="match status" value="1"/>
</dbReference>
<dbReference type="SUPFAM" id="SSF54285">
    <property type="entry name" value="MoaD/ThiS"/>
    <property type="match status" value="1"/>
</dbReference>
<dbReference type="Gene3D" id="3.10.20.30">
    <property type="match status" value="1"/>
</dbReference>
<accession>A0A517YWK3</accession>
<dbReference type="PANTHER" id="PTHR34472:SF1">
    <property type="entry name" value="SULFUR CARRIER PROTEIN THIS"/>
    <property type="match status" value="1"/>
</dbReference>
<dbReference type="InterPro" id="IPR012675">
    <property type="entry name" value="Beta-grasp_dom_sf"/>
</dbReference>
<organism evidence="1 2">
    <name type="scientific">Poriferisphaera corsica</name>
    <dbReference type="NCBI Taxonomy" id="2528020"/>
    <lineage>
        <taxon>Bacteria</taxon>
        <taxon>Pseudomonadati</taxon>
        <taxon>Planctomycetota</taxon>
        <taxon>Phycisphaerae</taxon>
        <taxon>Phycisphaerales</taxon>
        <taxon>Phycisphaeraceae</taxon>
        <taxon>Poriferisphaera</taxon>
    </lineage>
</organism>
<evidence type="ECO:0000313" key="1">
    <source>
        <dbReference type="EMBL" id="QDU34611.1"/>
    </source>
</evidence>
<dbReference type="InterPro" id="IPR010035">
    <property type="entry name" value="Thi_S"/>
</dbReference>
<dbReference type="EMBL" id="CP036425">
    <property type="protein sequence ID" value="QDU34611.1"/>
    <property type="molecule type" value="Genomic_DNA"/>
</dbReference>
<dbReference type="InterPro" id="IPR003749">
    <property type="entry name" value="ThiS/MoaD-like"/>
</dbReference>
<sequence length="65" mass="6948">MKLIVNGEEKVTDVTTVRGLVVELGLGEQPVAVEVNKVVVPRREHEAKELNEGDVVELVTLVGGG</sequence>
<dbReference type="AlphaFoldDB" id="A0A517YWK3"/>
<dbReference type="Pfam" id="PF02597">
    <property type="entry name" value="ThiS"/>
    <property type="match status" value="1"/>
</dbReference>
<reference evidence="1 2" key="1">
    <citation type="submission" date="2019-02" db="EMBL/GenBank/DDBJ databases">
        <title>Deep-cultivation of Planctomycetes and their phenomic and genomic characterization uncovers novel biology.</title>
        <authorList>
            <person name="Wiegand S."/>
            <person name="Jogler M."/>
            <person name="Boedeker C."/>
            <person name="Pinto D."/>
            <person name="Vollmers J."/>
            <person name="Rivas-Marin E."/>
            <person name="Kohn T."/>
            <person name="Peeters S.H."/>
            <person name="Heuer A."/>
            <person name="Rast P."/>
            <person name="Oberbeckmann S."/>
            <person name="Bunk B."/>
            <person name="Jeske O."/>
            <person name="Meyerdierks A."/>
            <person name="Storesund J.E."/>
            <person name="Kallscheuer N."/>
            <person name="Luecker S."/>
            <person name="Lage O.M."/>
            <person name="Pohl T."/>
            <person name="Merkel B.J."/>
            <person name="Hornburger P."/>
            <person name="Mueller R.-W."/>
            <person name="Bruemmer F."/>
            <person name="Labrenz M."/>
            <person name="Spormann A.M."/>
            <person name="Op den Camp H."/>
            <person name="Overmann J."/>
            <person name="Amann R."/>
            <person name="Jetten M.S.M."/>
            <person name="Mascher T."/>
            <person name="Medema M.H."/>
            <person name="Devos D.P."/>
            <person name="Kaster A.-K."/>
            <person name="Ovreas L."/>
            <person name="Rohde M."/>
            <person name="Galperin M.Y."/>
            <person name="Jogler C."/>
        </authorList>
    </citation>
    <scope>NUCLEOTIDE SEQUENCE [LARGE SCALE GENOMIC DNA]</scope>
    <source>
        <strain evidence="1 2">KS4</strain>
    </source>
</reference>
<keyword evidence="2" id="KW-1185">Reference proteome</keyword>
<dbReference type="PANTHER" id="PTHR34472">
    <property type="entry name" value="SULFUR CARRIER PROTEIN THIS"/>
    <property type="match status" value="1"/>
</dbReference>
<name>A0A517YWK3_9BACT</name>
<evidence type="ECO:0000313" key="2">
    <source>
        <dbReference type="Proteomes" id="UP000317369"/>
    </source>
</evidence>
<dbReference type="InterPro" id="IPR016155">
    <property type="entry name" value="Mopterin_synth/thiamin_S_b"/>
</dbReference>
<dbReference type="RefSeq" id="WP_145078698.1">
    <property type="nucleotide sequence ID" value="NZ_CP036425.1"/>
</dbReference>
<dbReference type="KEGG" id="pcor:KS4_26820"/>
<proteinExistence type="predicted"/>
<dbReference type="Proteomes" id="UP000317369">
    <property type="component" value="Chromosome"/>
</dbReference>
<dbReference type="OrthoDB" id="9798559at2"/>
<protein>
    <submittedName>
        <fullName evidence="1">Sulfur carrier protein ThiS</fullName>
    </submittedName>
</protein>